<dbReference type="EMBL" id="HBEG01008379">
    <property type="protein sequence ID" value="CAD8349243.1"/>
    <property type="molecule type" value="Transcribed_RNA"/>
</dbReference>
<proteinExistence type="predicted"/>
<organism evidence="3">
    <name type="scientific">Pyrodinium bahamense</name>
    <dbReference type="NCBI Taxonomy" id="73915"/>
    <lineage>
        <taxon>Eukaryota</taxon>
        <taxon>Sar</taxon>
        <taxon>Alveolata</taxon>
        <taxon>Dinophyceae</taxon>
        <taxon>Gonyaulacales</taxon>
        <taxon>Pyrocystaceae</taxon>
        <taxon>Pyrodinium</taxon>
    </lineage>
</organism>
<gene>
    <name evidence="3" type="ORF">PBAH0796_LOCUS4982</name>
</gene>
<feature type="chain" id="PRO_5030772926" description="Solute carrier family 40 protein" evidence="2">
    <location>
        <begin position="23"/>
        <end position="146"/>
    </location>
</feature>
<keyword evidence="2" id="KW-0732">Signal</keyword>
<reference evidence="3" key="1">
    <citation type="submission" date="2021-01" db="EMBL/GenBank/DDBJ databases">
        <authorList>
            <person name="Corre E."/>
            <person name="Pelletier E."/>
            <person name="Niang G."/>
            <person name="Scheremetjew M."/>
            <person name="Finn R."/>
            <person name="Kale V."/>
            <person name="Holt S."/>
            <person name="Cochrane G."/>
            <person name="Meng A."/>
            <person name="Brown T."/>
            <person name="Cohen L."/>
        </authorList>
    </citation>
    <scope>NUCLEOTIDE SEQUENCE</scope>
    <source>
        <strain evidence="3">Pbaha01</strain>
    </source>
</reference>
<name>A0A7S0A053_9DINO</name>
<keyword evidence="1" id="KW-0812">Transmembrane</keyword>
<keyword evidence="1" id="KW-0472">Membrane</keyword>
<sequence>MFMFAVPSFRKCLAVFGAVVLGVHILPADESTKSTVREPALAAAGLRFCDEGIQDEGVVLLQESVQIVARNGEQVADFVEVTPAEAEFGCDAGWAYQPCTDDQLDGDELPFMQRFIKPNRLRTLSIAIVGFGLLTLDTASAVLLAF</sequence>
<evidence type="ECO:0000313" key="3">
    <source>
        <dbReference type="EMBL" id="CAD8349243.1"/>
    </source>
</evidence>
<protein>
    <recommendedName>
        <fullName evidence="4">Solute carrier family 40 protein</fullName>
    </recommendedName>
</protein>
<evidence type="ECO:0000256" key="2">
    <source>
        <dbReference type="SAM" id="SignalP"/>
    </source>
</evidence>
<keyword evidence="1" id="KW-1133">Transmembrane helix</keyword>
<evidence type="ECO:0000256" key="1">
    <source>
        <dbReference type="SAM" id="Phobius"/>
    </source>
</evidence>
<feature type="transmembrane region" description="Helical" evidence="1">
    <location>
        <begin position="124"/>
        <end position="145"/>
    </location>
</feature>
<dbReference type="AlphaFoldDB" id="A0A7S0A053"/>
<evidence type="ECO:0008006" key="4">
    <source>
        <dbReference type="Google" id="ProtNLM"/>
    </source>
</evidence>
<feature type="signal peptide" evidence="2">
    <location>
        <begin position="1"/>
        <end position="22"/>
    </location>
</feature>
<accession>A0A7S0A053</accession>